<evidence type="ECO:0000256" key="2">
    <source>
        <dbReference type="RuleBase" id="RU364082"/>
    </source>
</evidence>
<dbReference type="PANTHER" id="PTHR10491">
    <property type="entry name" value="DTDP-4-DEHYDRORHAMNOSE REDUCTASE"/>
    <property type="match status" value="1"/>
</dbReference>
<dbReference type="GO" id="GO:0005829">
    <property type="term" value="C:cytosol"/>
    <property type="evidence" value="ECO:0007669"/>
    <property type="project" value="TreeGrafter"/>
</dbReference>
<dbReference type="GO" id="GO:0008831">
    <property type="term" value="F:dTDP-4-dehydrorhamnose reductase activity"/>
    <property type="evidence" value="ECO:0007669"/>
    <property type="project" value="UniProtKB-EC"/>
</dbReference>
<gene>
    <name evidence="4" type="primary">rfbD</name>
    <name evidence="4" type="ORF">H9945_09560</name>
</gene>
<organism evidence="4 5">
    <name type="scientific">Candidatus Gemmiger avicola</name>
    <dbReference type="NCBI Taxonomy" id="2838605"/>
    <lineage>
        <taxon>Bacteria</taxon>
        <taxon>Bacillati</taxon>
        <taxon>Bacillota</taxon>
        <taxon>Clostridia</taxon>
        <taxon>Eubacteriales</taxon>
        <taxon>Gemmiger</taxon>
    </lineage>
</organism>
<dbReference type="Gene3D" id="3.40.50.720">
    <property type="entry name" value="NAD(P)-binding Rossmann-like Domain"/>
    <property type="match status" value="1"/>
</dbReference>
<dbReference type="EMBL" id="DWYG01000163">
    <property type="protein sequence ID" value="HJB42730.1"/>
    <property type="molecule type" value="Genomic_DNA"/>
</dbReference>
<dbReference type="EC" id="1.1.1.133" evidence="2"/>
<dbReference type="PANTHER" id="PTHR10491:SF4">
    <property type="entry name" value="METHIONINE ADENOSYLTRANSFERASE 2 SUBUNIT BETA"/>
    <property type="match status" value="1"/>
</dbReference>
<dbReference type="Gene3D" id="3.90.25.10">
    <property type="entry name" value="UDP-galactose 4-epimerase, domain 1"/>
    <property type="match status" value="1"/>
</dbReference>
<comment type="pathway">
    <text evidence="2">Carbohydrate biosynthesis; dTDP-L-rhamnose biosynthesis.</text>
</comment>
<feature type="domain" description="RmlD-like substrate binding" evidence="3">
    <location>
        <begin position="1"/>
        <end position="298"/>
    </location>
</feature>
<evidence type="ECO:0000313" key="5">
    <source>
        <dbReference type="Proteomes" id="UP000886803"/>
    </source>
</evidence>
<evidence type="ECO:0000256" key="1">
    <source>
        <dbReference type="ARBA" id="ARBA00010944"/>
    </source>
</evidence>
<accession>A0A9D2M8E6</accession>
<dbReference type="CDD" id="cd05254">
    <property type="entry name" value="dTDP_HR_like_SDR_e"/>
    <property type="match status" value="1"/>
</dbReference>
<evidence type="ECO:0000313" key="4">
    <source>
        <dbReference type="EMBL" id="HJB42730.1"/>
    </source>
</evidence>
<dbReference type="InterPro" id="IPR005913">
    <property type="entry name" value="dTDP_dehydrorham_reduct"/>
</dbReference>
<name>A0A9D2M8E6_9FIRM</name>
<dbReference type="AlphaFoldDB" id="A0A9D2M8E6"/>
<proteinExistence type="inferred from homology"/>
<dbReference type="NCBIfam" id="TIGR01214">
    <property type="entry name" value="rmlD"/>
    <property type="match status" value="1"/>
</dbReference>
<reference evidence="4" key="1">
    <citation type="journal article" date="2021" name="PeerJ">
        <title>Extensive microbial diversity within the chicken gut microbiome revealed by metagenomics and culture.</title>
        <authorList>
            <person name="Gilroy R."/>
            <person name="Ravi A."/>
            <person name="Getino M."/>
            <person name="Pursley I."/>
            <person name="Horton D.L."/>
            <person name="Alikhan N.F."/>
            <person name="Baker D."/>
            <person name="Gharbi K."/>
            <person name="Hall N."/>
            <person name="Watson M."/>
            <person name="Adriaenssens E.M."/>
            <person name="Foster-Nyarko E."/>
            <person name="Jarju S."/>
            <person name="Secka A."/>
            <person name="Antonio M."/>
            <person name="Oren A."/>
            <person name="Chaudhuri R.R."/>
            <person name="La Ragione R."/>
            <person name="Hildebrand F."/>
            <person name="Pallen M.J."/>
        </authorList>
    </citation>
    <scope>NUCLEOTIDE SEQUENCE</scope>
    <source>
        <strain evidence="4">ChiBcec8-13705</strain>
    </source>
</reference>
<dbReference type="Proteomes" id="UP000886803">
    <property type="component" value="Unassembled WGS sequence"/>
</dbReference>
<dbReference type="SUPFAM" id="SSF51735">
    <property type="entry name" value="NAD(P)-binding Rossmann-fold domains"/>
    <property type="match status" value="1"/>
</dbReference>
<keyword evidence="2 4" id="KW-0560">Oxidoreductase</keyword>
<comment type="similarity">
    <text evidence="1 2">Belongs to the dTDP-4-dehydrorhamnose reductase family.</text>
</comment>
<dbReference type="InterPro" id="IPR036291">
    <property type="entry name" value="NAD(P)-bd_dom_sf"/>
</dbReference>
<comment type="caution">
    <text evidence="4">The sequence shown here is derived from an EMBL/GenBank/DDBJ whole genome shotgun (WGS) entry which is preliminary data.</text>
</comment>
<dbReference type="GO" id="GO:0019305">
    <property type="term" value="P:dTDP-rhamnose biosynthetic process"/>
    <property type="evidence" value="ECO:0007669"/>
    <property type="project" value="TreeGrafter"/>
</dbReference>
<reference evidence="4" key="2">
    <citation type="submission" date="2021-04" db="EMBL/GenBank/DDBJ databases">
        <authorList>
            <person name="Gilroy R."/>
        </authorList>
    </citation>
    <scope>NUCLEOTIDE SEQUENCE</scope>
    <source>
        <strain evidence="4">ChiBcec8-13705</strain>
    </source>
</reference>
<evidence type="ECO:0000259" key="3">
    <source>
        <dbReference type="Pfam" id="PF04321"/>
    </source>
</evidence>
<dbReference type="InterPro" id="IPR029903">
    <property type="entry name" value="RmlD-like-bd"/>
</dbReference>
<dbReference type="Pfam" id="PF04321">
    <property type="entry name" value="RmlD_sub_bind"/>
    <property type="match status" value="1"/>
</dbReference>
<keyword evidence="2" id="KW-0521">NADP</keyword>
<sequence length="308" mass="34290">MKILITGCRGQLGTELQRQLANEGCVLGPLPERLRKATVLPVDIDDLDITDREATVAYIRRHQPDTVINCAAFTNVDGCETNRDAAYKVNALGPRNLAIACDKIGARLIHISTDYVFSGTPYGPEGKTPMDECCTPAPISAYGQTKLLGEQYVQRFCRRHFIVRTAWLYGYHGKNFVKTMVNLAKNHREITVVNDQCGNPTNAVDLAYHLLKLAVSHDYGTYHCTNNGVCSWYDFASEIIRLSGEACKVFPCTSAEYAADHPQTANRPAWSALENRALRCSVGDEMRDWKEAIQEFFATWDGADGCKN</sequence>
<protein>
    <recommendedName>
        <fullName evidence="2">dTDP-4-dehydrorhamnose reductase</fullName>
        <ecNumber evidence="2">1.1.1.133</ecNumber>
    </recommendedName>
</protein>
<comment type="function">
    <text evidence="2">Catalyzes the reduction of dTDP-6-deoxy-L-lyxo-4-hexulose to yield dTDP-L-rhamnose.</text>
</comment>